<dbReference type="GO" id="GO:0016887">
    <property type="term" value="F:ATP hydrolysis activity"/>
    <property type="evidence" value="ECO:0007669"/>
    <property type="project" value="InterPro"/>
</dbReference>
<evidence type="ECO:0000256" key="10">
    <source>
        <dbReference type="ARBA" id="ARBA00056429"/>
    </source>
</evidence>
<evidence type="ECO:0000256" key="1">
    <source>
        <dbReference type="ARBA" id="ARBA00004496"/>
    </source>
</evidence>
<dbReference type="InterPro" id="IPR029067">
    <property type="entry name" value="CDC48_domain_2-like_sf"/>
</dbReference>
<dbReference type="CDD" id="cd00009">
    <property type="entry name" value="AAA"/>
    <property type="match status" value="1"/>
</dbReference>
<keyword evidence="12" id="KW-0378">Hydrolase</keyword>
<name>A0A4S8MY76_DENBC</name>
<dbReference type="GO" id="GO:0005795">
    <property type="term" value="C:Golgi stack"/>
    <property type="evidence" value="ECO:0007669"/>
    <property type="project" value="TreeGrafter"/>
</dbReference>
<evidence type="ECO:0000256" key="9">
    <source>
        <dbReference type="ARBA" id="ARBA00022927"/>
    </source>
</evidence>
<dbReference type="GO" id="GO:0005524">
    <property type="term" value="F:ATP binding"/>
    <property type="evidence" value="ECO:0007669"/>
    <property type="project" value="UniProtKB-UniRule"/>
</dbReference>
<accession>A0A4S8MY76</accession>
<dbReference type="InterPro" id="IPR027417">
    <property type="entry name" value="P-loop_NTPase"/>
</dbReference>
<dbReference type="SUPFAM" id="SSF50692">
    <property type="entry name" value="ADC-like"/>
    <property type="match status" value="1"/>
</dbReference>
<evidence type="ECO:0000256" key="5">
    <source>
        <dbReference type="ARBA" id="ARBA00022737"/>
    </source>
</evidence>
<dbReference type="InterPro" id="IPR039812">
    <property type="entry name" value="Vesicle-fus_ATPase"/>
</dbReference>
<dbReference type="Pfam" id="PF00004">
    <property type="entry name" value="AAA"/>
    <property type="match status" value="2"/>
</dbReference>
<evidence type="ECO:0000259" key="14">
    <source>
        <dbReference type="SMART" id="SM01073"/>
    </source>
</evidence>
<dbReference type="FunFam" id="3.40.50.300:FF:000166">
    <property type="entry name" value="vesicle-fusing ATPase isoform X1"/>
    <property type="match status" value="1"/>
</dbReference>
<dbReference type="Gene3D" id="1.10.8.60">
    <property type="match status" value="2"/>
</dbReference>
<dbReference type="AlphaFoldDB" id="A0A4S8MY76"/>
<dbReference type="InterPro" id="IPR003338">
    <property type="entry name" value="CDC4_N-term_subdom"/>
</dbReference>
<organism evidence="15 16">
    <name type="scientific">Dendrothele bispora (strain CBS 962.96)</name>
    <dbReference type="NCBI Taxonomy" id="1314807"/>
    <lineage>
        <taxon>Eukaryota</taxon>
        <taxon>Fungi</taxon>
        <taxon>Dikarya</taxon>
        <taxon>Basidiomycota</taxon>
        <taxon>Agaricomycotina</taxon>
        <taxon>Agaricomycetes</taxon>
        <taxon>Agaricomycetidae</taxon>
        <taxon>Agaricales</taxon>
        <taxon>Agaricales incertae sedis</taxon>
        <taxon>Dendrothele</taxon>
    </lineage>
</organism>
<dbReference type="EMBL" id="ML179035">
    <property type="protein sequence ID" value="THV08225.1"/>
    <property type="molecule type" value="Genomic_DNA"/>
</dbReference>
<dbReference type="InterPro" id="IPR003960">
    <property type="entry name" value="ATPase_AAA_CS"/>
</dbReference>
<keyword evidence="4 12" id="KW-0963">Cytoplasm</keyword>
<dbReference type="PANTHER" id="PTHR23078:SF3">
    <property type="entry name" value="VESICLE-FUSING ATPASE"/>
    <property type="match status" value="1"/>
</dbReference>
<comment type="subcellular location">
    <subcellularLocation>
        <location evidence="1 12">Cytoplasm</location>
    </subcellularLocation>
</comment>
<dbReference type="Gene3D" id="2.40.40.20">
    <property type="match status" value="1"/>
</dbReference>
<proteinExistence type="inferred from homology"/>
<keyword evidence="9 12" id="KW-0653">Protein transport</keyword>
<dbReference type="SMART" id="SM01073">
    <property type="entry name" value="CDC48_N"/>
    <property type="match status" value="1"/>
</dbReference>
<gene>
    <name evidence="15" type="ORF">K435DRAFT_787749</name>
</gene>
<evidence type="ECO:0000256" key="4">
    <source>
        <dbReference type="ARBA" id="ARBA00022490"/>
    </source>
</evidence>
<evidence type="ECO:0000256" key="11">
    <source>
        <dbReference type="ARBA" id="ARBA00068637"/>
    </source>
</evidence>
<keyword evidence="7 12" id="KW-0067">ATP-binding</keyword>
<keyword evidence="16" id="KW-1185">Reference proteome</keyword>
<evidence type="ECO:0000256" key="7">
    <source>
        <dbReference type="ARBA" id="ARBA00022840"/>
    </source>
</evidence>
<dbReference type="Gene3D" id="3.10.330.10">
    <property type="match status" value="1"/>
</dbReference>
<dbReference type="OrthoDB" id="9982946at2759"/>
<dbReference type="FunFam" id="2.40.40.20:FF:000012">
    <property type="entry name" value="Vesicle-fusing ATPase protein"/>
    <property type="match status" value="1"/>
</dbReference>
<dbReference type="FunFam" id="3.40.50.300:FF:000187">
    <property type="entry name" value="Vesicular-fusion ATPase SEC18"/>
    <property type="match status" value="1"/>
</dbReference>
<dbReference type="InterPro" id="IPR003593">
    <property type="entry name" value="AAA+_ATPase"/>
</dbReference>
<evidence type="ECO:0000256" key="6">
    <source>
        <dbReference type="ARBA" id="ARBA00022741"/>
    </source>
</evidence>
<evidence type="ECO:0000259" key="13">
    <source>
        <dbReference type="SMART" id="SM00382"/>
    </source>
</evidence>
<dbReference type="InterPro" id="IPR009010">
    <property type="entry name" value="Asp_de-COase-like_dom_sf"/>
</dbReference>
<dbReference type="InterPro" id="IPR003959">
    <property type="entry name" value="ATPase_AAA_core"/>
</dbReference>
<keyword evidence="5" id="KW-0677">Repeat</keyword>
<comment type="function">
    <text evidence="10 12">Required for vesicle-mediated transport. Catalyzes the fusion of transport vesicles within the Golgi cisternae. Is also required for transport from the endoplasmic reticulum to the Golgi stack. Seems to function as a fusion protein required for the delivery of cargo proteins to all compartments of the Golgi stack independent of vesicle origin.</text>
</comment>
<protein>
    <recommendedName>
        <fullName evidence="11 12">Vesicular-fusion protein SEC18</fullName>
    </recommendedName>
</protein>
<evidence type="ECO:0000256" key="3">
    <source>
        <dbReference type="ARBA" id="ARBA00022448"/>
    </source>
</evidence>
<dbReference type="PANTHER" id="PTHR23078">
    <property type="entry name" value="VESICULAR-FUSION PROTEIN NSF"/>
    <property type="match status" value="1"/>
</dbReference>
<dbReference type="SMART" id="SM00382">
    <property type="entry name" value="AAA"/>
    <property type="match status" value="2"/>
</dbReference>
<dbReference type="SUPFAM" id="SSF52540">
    <property type="entry name" value="P-loop containing nucleoside triphosphate hydrolases"/>
    <property type="match status" value="2"/>
</dbReference>
<keyword evidence="6 12" id="KW-0547">Nucleotide-binding</keyword>
<dbReference type="GO" id="GO:0006891">
    <property type="term" value="P:intra-Golgi vesicle-mediated transport"/>
    <property type="evidence" value="ECO:0007669"/>
    <property type="project" value="TreeGrafter"/>
</dbReference>
<dbReference type="Proteomes" id="UP000297245">
    <property type="component" value="Unassembled WGS sequence"/>
</dbReference>
<dbReference type="PROSITE" id="PS00674">
    <property type="entry name" value="AAA"/>
    <property type="match status" value="1"/>
</dbReference>
<keyword evidence="3 12" id="KW-0813">Transport</keyword>
<evidence type="ECO:0000313" key="16">
    <source>
        <dbReference type="Proteomes" id="UP000297245"/>
    </source>
</evidence>
<feature type="domain" description="AAA+ ATPase" evidence="13">
    <location>
        <begin position="573"/>
        <end position="709"/>
    </location>
</feature>
<comment type="similarity">
    <text evidence="2 12">Belongs to the AAA ATPase family.</text>
</comment>
<dbReference type="GO" id="GO:0035494">
    <property type="term" value="P:SNARE complex disassembly"/>
    <property type="evidence" value="ECO:0007669"/>
    <property type="project" value="InterPro"/>
</dbReference>
<keyword evidence="8 12" id="KW-0931">ER-Golgi transport</keyword>
<feature type="domain" description="CDC48 N-terminal subdomain" evidence="14">
    <location>
        <begin position="33"/>
        <end position="113"/>
    </location>
</feature>
<sequence length="788" mass="86587">MATMILLEHCLRKEEVMTGNPLLLDQDLGTQLVYSVVACPSDALALSNCIVVNPYDFQDGAHLLINGAFVLTARHDNTGSLQQGCIGASSAQRSWIGLSVQGDQVTIETLPPPPHPSAPSYLQSIDVEIGFFRPRQEIAEQYSADDIARHLIKLFNGIVMSTDETIAFEYHGQNIKGNVKGVSLLELADEQRRQVPANQSSRGHQNYGIIMDKTDVTIMKAPDSLMKIKSSAKNRWNDIGLRAPPNAILAPNFKFEDMGIGGLDTEFSEIFRRAFASRVFPPGLVDKLGIQHVKGILLHGPPGTGKTLIARQIGKMLNAREPKVVNGPEILNKYVGASEENIRKLFADAEKEYKEKGDESGLHIIIFDELDAIFKQRGSTNSGTGVGDTVVNQLLSKMDGVDQLNNILIIGMTNRKDMIDEALLRPGRLEVHMEISLPDEKGRYQILNIHTNKMRTNGVMDEDVDLVELAGLTKNFSGAEIGGLIKSATSFAFNRHVKVGTMAGISDDVENLRVNRNDFLNALAEVHPAFGVSEEELEQVIQNGIIHFDPIVDEILRSGQLFVEQVRTSTRTPLVSVLLHGPPGSGKTALAASIASASQYPFIKLISPDSMVGFSESQKVTAINKVFADSYKSPLSVIVVDNLERLLEWTPIGPRFSNAVLQALLVLFARRPPKGRRLLVLTTSSLRPVLTEIGLSEVFDSELRVPPISNLVSLEFVLREVELFQSSEERRHAVRMLEDAGFALTAKEEDSSKMHIGIKKLLSTIEMARQEPDNVAQRLMGGLMGLGM</sequence>
<dbReference type="Pfam" id="PF17862">
    <property type="entry name" value="AAA_lid_3"/>
    <property type="match status" value="1"/>
</dbReference>
<dbReference type="Gene3D" id="3.40.50.300">
    <property type="entry name" value="P-loop containing nucleotide triphosphate hydrolases"/>
    <property type="match status" value="2"/>
</dbReference>
<dbReference type="InterPro" id="IPR041569">
    <property type="entry name" value="AAA_lid_3"/>
</dbReference>
<dbReference type="SUPFAM" id="SSF54585">
    <property type="entry name" value="Cdc48 domain 2-like"/>
    <property type="match status" value="1"/>
</dbReference>
<feature type="domain" description="AAA+ ATPase" evidence="13">
    <location>
        <begin position="292"/>
        <end position="439"/>
    </location>
</feature>
<evidence type="ECO:0000256" key="12">
    <source>
        <dbReference type="RuleBase" id="RU367045"/>
    </source>
</evidence>
<dbReference type="GO" id="GO:0043001">
    <property type="term" value="P:Golgi to plasma membrane protein transport"/>
    <property type="evidence" value="ECO:0007669"/>
    <property type="project" value="TreeGrafter"/>
</dbReference>
<evidence type="ECO:0000256" key="8">
    <source>
        <dbReference type="ARBA" id="ARBA00022892"/>
    </source>
</evidence>
<dbReference type="FunFam" id="1.10.8.60:FF:000026">
    <property type="entry name" value="vesicle-fusing ATPase isoform X1"/>
    <property type="match status" value="1"/>
</dbReference>
<evidence type="ECO:0000256" key="2">
    <source>
        <dbReference type="ARBA" id="ARBA00006914"/>
    </source>
</evidence>
<evidence type="ECO:0000313" key="15">
    <source>
        <dbReference type="EMBL" id="THV08225.1"/>
    </source>
</evidence>
<reference evidence="15 16" key="1">
    <citation type="journal article" date="2019" name="Nat. Ecol. Evol.">
        <title>Megaphylogeny resolves global patterns of mushroom evolution.</title>
        <authorList>
            <person name="Varga T."/>
            <person name="Krizsan K."/>
            <person name="Foldi C."/>
            <person name="Dima B."/>
            <person name="Sanchez-Garcia M."/>
            <person name="Sanchez-Ramirez S."/>
            <person name="Szollosi G.J."/>
            <person name="Szarkandi J.G."/>
            <person name="Papp V."/>
            <person name="Albert L."/>
            <person name="Andreopoulos W."/>
            <person name="Angelini C."/>
            <person name="Antonin V."/>
            <person name="Barry K.W."/>
            <person name="Bougher N.L."/>
            <person name="Buchanan P."/>
            <person name="Buyck B."/>
            <person name="Bense V."/>
            <person name="Catcheside P."/>
            <person name="Chovatia M."/>
            <person name="Cooper J."/>
            <person name="Damon W."/>
            <person name="Desjardin D."/>
            <person name="Finy P."/>
            <person name="Geml J."/>
            <person name="Haridas S."/>
            <person name="Hughes K."/>
            <person name="Justo A."/>
            <person name="Karasinski D."/>
            <person name="Kautmanova I."/>
            <person name="Kiss B."/>
            <person name="Kocsube S."/>
            <person name="Kotiranta H."/>
            <person name="LaButti K.M."/>
            <person name="Lechner B.E."/>
            <person name="Liimatainen K."/>
            <person name="Lipzen A."/>
            <person name="Lukacs Z."/>
            <person name="Mihaltcheva S."/>
            <person name="Morgado L.N."/>
            <person name="Niskanen T."/>
            <person name="Noordeloos M.E."/>
            <person name="Ohm R.A."/>
            <person name="Ortiz-Santana B."/>
            <person name="Ovrebo C."/>
            <person name="Racz N."/>
            <person name="Riley R."/>
            <person name="Savchenko A."/>
            <person name="Shiryaev A."/>
            <person name="Soop K."/>
            <person name="Spirin V."/>
            <person name="Szebenyi C."/>
            <person name="Tomsovsky M."/>
            <person name="Tulloss R.E."/>
            <person name="Uehling J."/>
            <person name="Grigoriev I.V."/>
            <person name="Vagvolgyi C."/>
            <person name="Papp T."/>
            <person name="Martin F.M."/>
            <person name="Miettinen O."/>
            <person name="Hibbett D.S."/>
            <person name="Nagy L.G."/>
        </authorList>
    </citation>
    <scope>NUCLEOTIDE SEQUENCE [LARGE SCALE GENOMIC DNA]</scope>
    <source>
        <strain evidence="15 16">CBS 962.96</strain>
    </source>
</reference>
<dbReference type="CDD" id="cd19504">
    <property type="entry name" value="RecA-like_NSF-SEC18_r1-like"/>
    <property type="match status" value="1"/>
</dbReference>